<dbReference type="InterPro" id="IPR016024">
    <property type="entry name" value="ARM-type_fold"/>
</dbReference>
<organism evidence="8 10">
    <name type="scientific">Cyberlindnera jadinii (strain ATCC 18201 / CBS 1600 / BCRC 20928 / JCM 3617 / NBRC 0987 / NRRL Y-1542)</name>
    <name type="common">Torula yeast</name>
    <name type="synonym">Candida utilis</name>
    <dbReference type="NCBI Taxonomy" id="983966"/>
    <lineage>
        <taxon>Eukaryota</taxon>
        <taxon>Fungi</taxon>
        <taxon>Dikarya</taxon>
        <taxon>Ascomycota</taxon>
        <taxon>Saccharomycotina</taxon>
        <taxon>Saccharomycetes</taxon>
        <taxon>Phaffomycetales</taxon>
        <taxon>Phaffomycetaceae</taxon>
        <taxon>Cyberlindnera</taxon>
    </lineage>
</organism>
<dbReference type="PANTHER" id="PTHR10997:SF18">
    <property type="entry name" value="D-IMPORTIN 7_RANBP7"/>
    <property type="match status" value="1"/>
</dbReference>
<name>A0A0H5C426_CYBJN</name>
<evidence type="ECO:0000256" key="4">
    <source>
        <dbReference type="ARBA" id="ARBA00022490"/>
    </source>
</evidence>
<dbReference type="EMBL" id="CDQK01000003">
    <property type="protein sequence ID" value="CEP22482.1"/>
    <property type="molecule type" value="Genomic_DNA"/>
</dbReference>
<dbReference type="Gene3D" id="1.25.10.10">
    <property type="entry name" value="Leucine-rich Repeat Variant"/>
    <property type="match status" value="1"/>
</dbReference>
<dbReference type="InterPro" id="IPR001494">
    <property type="entry name" value="Importin-beta_N"/>
</dbReference>
<accession>A0A0H5C426</accession>
<dbReference type="Pfam" id="PF03810">
    <property type="entry name" value="IBN_N"/>
    <property type="match status" value="1"/>
</dbReference>
<keyword evidence="6" id="KW-0539">Nucleus</keyword>
<protein>
    <submittedName>
        <fullName evidence="8">NMD5 protein</fullName>
    </submittedName>
    <submittedName>
        <fullName evidence="9">Nonsense-mediated mRNA decay protein</fullName>
    </submittedName>
</protein>
<evidence type="ECO:0000313" key="8">
    <source>
        <dbReference type="EMBL" id="CEP22482.1"/>
    </source>
</evidence>
<dbReference type="PANTHER" id="PTHR10997">
    <property type="entry name" value="IMPORTIN-7, 8, 11"/>
    <property type="match status" value="1"/>
</dbReference>
<dbReference type="GO" id="GO:0005635">
    <property type="term" value="C:nuclear envelope"/>
    <property type="evidence" value="ECO:0007669"/>
    <property type="project" value="TreeGrafter"/>
</dbReference>
<evidence type="ECO:0000256" key="6">
    <source>
        <dbReference type="ARBA" id="ARBA00023242"/>
    </source>
</evidence>
<reference evidence="10" key="2">
    <citation type="journal article" date="2015" name="J. Biotechnol.">
        <title>The structure of the Cyberlindnera jadinii genome and its relation to Candida utilis analyzed by the occurrence of single nucleotide polymorphisms.</title>
        <authorList>
            <person name="Rupp O."/>
            <person name="Brinkrolf K."/>
            <person name="Buerth C."/>
            <person name="Kunigo M."/>
            <person name="Schneider J."/>
            <person name="Jaenicke S."/>
            <person name="Goesmann A."/>
            <person name="Puehler A."/>
            <person name="Jaeger K.-E."/>
            <person name="Ernst J.F."/>
        </authorList>
    </citation>
    <scope>NUCLEOTIDE SEQUENCE [LARGE SCALE GENOMIC DNA]</scope>
    <source>
        <strain evidence="10">ATCC 18201 / CBS 1600 / BCRC 20928 / JCM 3617 / NBRC 0987 / NRRL Y-1542</strain>
    </source>
</reference>
<dbReference type="RefSeq" id="XP_020072376.1">
    <property type="nucleotide sequence ID" value="XM_020214346.1"/>
</dbReference>
<dbReference type="SUPFAM" id="SSF48371">
    <property type="entry name" value="ARM repeat"/>
    <property type="match status" value="1"/>
</dbReference>
<keyword evidence="11" id="KW-1185">Reference proteome</keyword>
<dbReference type="GO" id="GO:0005829">
    <property type="term" value="C:cytosol"/>
    <property type="evidence" value="ECO:0007669"/>
    <property type="project" value="TreeGrafter"/>
</dbReference>
<evidence type="ECO:0000256" key="2">
    <source>
        <dbReference type="ARBA" id="ARBA00004496"/>
    </source>
</evidence>
<keyword evidence="4" id="KW-0963">Cytoplasm</keyword>
<dbReference type="EMBL" id="KV453926">
    <property type="protein sequence ID" value="ODV75337.1"/>
    <property type="molecule type" value="Genomic_DNA"/>
</dbReference>
<accession>A0A1E4S736</accession>
<keyword evidence="3" id="KW-0813">Transport</keyword>
<comment type="subcellular location">
    <subcellularLocation>
        <location evidence="2">Cytoplasm</location>
    </subcellularLocation>
    <subcellularLocation>
        <location evidence="1">Nucleus</location>
    </subcellularLocation>
</comment>
<dbReference type="Proteomes" id="UP000094389">
    <property type="component" value="Unassembled WGS sequence"/>
</dbReference>
<proteinExistence type="predicted"/>
<reference evidence="8" key="1">
    <citation type="submission" date="2014-12" db="EMBL/GenBank/DDBJ databases">
        <authorList>
            <person name="Jaenicke S."/>
        </authorList>
    </citation>
    <scope>NUCLEOTIDE SEQUENCE [LARGE SCALE GENOMIC DNA]</scope>
    <source>
        <strain evidence="8">CBS1600</strain>
    </source>
</reference>
<evidence type="ECO:0000313" key="11">
    <source>
        <dbReference type="Proteomes" id="UP000094389"/>
    </source>
</evidence>
<evidence type="ECO:0000256" key="5">
    <source>
        <dbReference type="ARBA" id="ARBA00022927"/>
    </source>
</evidence>
<evidence type="ECO:0000313" key="9">
    <source>
        <dbReference type="EMBL" id="ODV75337.1"/>
    </source>
</evidence>
<dbReference type="GO" id="GO:0006606">
    <property type="term" value="P:protein import into nucleus"/>
    <property type="evidence" value="ECO:0007669"/>
    <property type="project" value="TreeGrafter"/>
</dbReference>
<dbReference type="FunFam" id="1.25.10.10:FF:000244">
    <property type="entry name" value="Nonsense-mediated mRNA decay protein"/>
    <property type="match status" value="1"/>
</dbReference>
<dbReference type="STRING" id="983966.A0A0H5C426"/>
<evidence type="ECO:0000256" key="1">
    <source>
        <dbReference type="ARBA" id="ARBA00004123"/>
    </source>
</evidence>
<dbReference type="GeneID" id="30988742"/>
<dbReference type="OMA" id="KNFEYRS"/>
<dbReference type="AlphaFoldDB" id="A0A0H5C426"/>
<sequence>MNANALLECFGATLSPDQQVRQHAESQLQQAATSLGFLGACLDIISANDSVPSPVKAAAAVFFKNRIKRHWDREEGGVDPDEKPYIRERLLPALVNADHFLKRQLIPVLETIVSSDYPSQWPTLVDEALKLLYAGDLNSAYTGLLVFAKVASTYRWTRNAERPALDILINQHFPTLLSVADTLLKEDSLEAGEMTVLLLKTYKYVTYHDLPGPLQSLEAIQNWGNFHVAVLNKPLPAELANVEPNERKLYPWVKTKKWASANLYRLFERYGSQSLSKNFQYDSFKEIYGKEFVPQLLNLYLTQIDQWCSNQLWMSEEQIYYILSFLERSISEKHTWELLKPHVQLLVSHFIFKLLCPSDETLEMFEDDPEDYIHTRLDIFDDSNASDLAGISLLMTLTRKKKKSTLEPILQFAFGQLNQLKDPSTQSLEDAKKLEGSMRLVGALVDHLANEKSPYYAQMETLLQQFVLPHFESKFAFIKARTCDLISKFSDIPLQQEATLNCIYRGIMSCFEDSHLPVQLEAALAIQSFVRVPQFQEALSEVIVITMQKLLQLSNTIDVEAVSQVMQEIVEIFSEQLQPFGVDLMTNLVGQFMKLVRELHEAAQVEVDDFDGSYDDLMEKQMAALGLLNTMITVLLSFESSADIVFKLEETFYPAVEFVFVNSEEDFFREVCELIENSTFLTRQISPVAWKIFEIIMQALVDSTAIIYLEDIMPALNNFLCFGSQQIKNNLQYAKALLELFKRVICDEEDSLDFYALGGEIAQKLVLTLGPNSEPYLAEILALTINSIVSMKEMSKIYAINMMNVIVSGFVYHTKATLTALGNSKFLLPFFNLWFQYIPKLTRVFDMKLSILGILSLISLSVEELRHYQVETLAPQLGLNLSLLMYKIPDAINDLAKRRKEYESTGDDLGEFVEYEDVDDEWVNEDDDDNDTGSVGDGYMQFLQQEAEKLKSTGFFDTDDDDLPEDPLAHDILEEINVFSTCKDVLLSSQGDTEKTQFVFGQLNDDQKSILKDIVDL</sequence>
<dbReference type="GO" id="GO:0031267">
    <property type="term" value="F:small GTPase binding"/>
    <property type="evidence" value="ECO:0007669"/>
    <property type="project" value="InterPro"/>
</dbReference>
<gene>
    <name evidence="8" type="primary">NMD5</name>
    <name evidence="8" type="ORF">BN1211_2850</name>
    <name evidence="9" type="ORF">CYBJADRAFT_166084</name>
</gene>
<dbReference type="Proteomes" id="UP000038830">
    <property type="component" value="Unassembled WGS sequence"/>
</dbReference>
<feature type="domain" description="Importin N-terminal" evidence="7">
    <location>
        <begin position="24"/>
        <end position="96"/>
    </location>
</feature>
<evidence type="ECO:0000313" key="10">
    <source>
        <dbReference type="Proteomes" id="UP000038830"/>
    </source>
</evidence>
<dbReference type="PROSITE" id="PS50166">
    <property type="entry name" value="IMPORTIN_B_NT"/>
    <property type="match status" value="1"/>
</dbReference>
<reference evidence="9 11" key="3">
    <citation type="journal article" date="2016" name="Proc. Natl. Acad. Sci. U.S.A.">
        <title>Comparative genomics of biotechnologically important yeasts.</title>
        <authorList>
            <person name="Riley R."/>
            <person name="Haridas S."/>
            <person name="Wolfe K.H."/>
            <person name="Lopes M.R."/>
            <person name="Hittinger C.T."/>
            <person name="Goeker M."/>
            <person name="Salamov A.A."/>
            <person name="Wisecaver J.H."/>
            <person name="Long T.M."/>
            <person name="Calvey C.H."/>
            <person name="Aerts A.L."/>
            <person name="Barry K.W."/>
            <person name="Choi C."/>
            <person name="Clum A."/>
            <person name="Coughlan A.Y."/>
            <person name="Deshpande S."/>
            <person name="Douglass A.P."/>
            <person name="Hanson S.J."/>
            <person name="Klenk H.-P."/>
            <person name="LaButti K.M."/>
            <person name="Lapidus A."/>
            <person name="Lindquist E.A."/>
            <person name="Lipzen A.M."/>
            <person name="Meier-Kolthoff J.P."/>
            <person name="Ohm R.A."/>
            <person name="Otillar R.P."/>
            <person name="Pangilinan J.L."/>
            <person name="Peng Y."/>
            <person name="Rokas A."/>
            <person name="Rosa C.A."/>
            <person name="Scheuner C."/>
            <person name="Sibirny A.A."/>
            <person name="Slot J.C."/>
            <person name="Stielow J.B."/>
            <person name="Sun H."/>
            <person name="Kurtzman C.P."/>
            <person name="Blackwell M."/>
            <person name="Grigoriev I.V."/>
            <person name="Jeffries T.W."/>
        </authorList>
    </citation>
    <scope>NUCLEOTIDE SEQUENCE [LARGE SCALE GENOMIC DNA]</scope>
    <source>
        <strain evidence="11">ATCC 18201 / CBS 1600 / BCRC 20928 / JCM 3617 / NBRC 0987 / NRRL Y-1542</strain>
        <strain evidence="9">NRRL Y-1542</strain>
    </source>
</reference>
<dbReference type="OrthoDB" id="760868at2759"/>
<keyword evidence="5" id="KW-0653">Protein transport</keyword>
<dbReference type="InterPro" id="IPR011989">
    <property type="entry name" value="ARM-like"/>
</dbReference>
<evidence type="ECO:0000256" key="3">
    <source>
        <dbReference type="ARBA" id="ARBA00022448"/>
    </source>
</evidence>
<dbReference type="SMART" id="SM00913">
    <property type="entry name" value="IBN_N"/>
    <property type="match status" value="1"/>
</dbReference>
<evidence type="ECO:0000259" key="7">
    <source>
        <dbReference type="PROSITE" id="PS50166"/>
    </source>
</evidence>